<dbReference type="CDD" id="cd06257">
    <property type="entry name" value="DnaJ"/>
    <property type="match status" value="1"/>
</dbReference>
<dbReference type="Proteomes" id="UP000887578">
    <property type="component" value="Unplaced"/>
</dbReference>
<evidence type="ECO:0000259" key="1">
    <source>
        <dbReference type="PROSITE" id="PS50076"/>
    </source>
</evidence>
<evidence type="ECO:0000313" key="3">
    <source>
        <dbReference type="WBParaSite" id="PDA_v2.g1761.t1"/>
    </source>
</evidence>
<name>A0A914PNM5_9BILA</name>
<dbReference type="InterPro" id="IPR001623">
    <property type="entry name" value="DnaJ_domain"/>
</dbReference>
<dbReference type="Gene3D" id="1.10.287.110">
    <property type="entry name" value="DnaJ domain"/>
    <property type="match status" value="1"/>
</dbReference>
<dbReference type="AlphaFoldDB" id="A0A914PNM5"/>
<reference evidence="3" key="1">
    <citation type="submission" date="2022-11" db="UniProtKB">
        <authorList>
            <consortium name="WormBaseParasite"/>
        </authorList>
    </citation>
    <scope>IDENTIFICATION</scope>
</reference>
<dbReference type="PROSITE" id="PS50076">
    <property type="entry name" value="DNAJ_2"/>
    <property type="match status" value="1"/>
</dbReference>
<dbReference type="SMART" id="SM00271">
    <property type="entry name" value="DnaJ"/>
    <property type="match status" value="1"/>
</dbReference>
<protein>
    <submittedName>
        <fullName evidence="3">J domain-containing protein</fullName>
    </submittedName>
</protein>
<dbReference type="WBParaSite" id="PDA_v2.g1761.t1">
    <property type="protein sequence ID" value="PDA_v2.g1761.t1"/>
    <property type="gene ID" value="PDA_v2.g1761"/>
</dbReference>
<evidence type="ECO:0000313" key="2">
    <source>
        <dbReference type="Proteomes" id="UP000887578"/>
    </source>
</evidence>
<organism evidence="2 3">
    <name type="scientific">Panagrolaimus davidi</name>
    <dbReference type="NCBI Taxonomy" id="227884"/>
    <lineage>
        <taxon>Eukaryota</taxon>
        <taxon>Metazoa</taxon>
        <taxon>Ecdysozoa</taxon>
        <taxon>Nematoda</taxon>
        <taxon>Chromadorea</taxon>
        <taxon>Rhabditida</taxon>
        <taxon>Tylenchina</taxon>
        <taxon>Panagrolaimomorpha</taxon>
        <taxon>Panagrolaimoidea</taxon>
        <taxon>Panagrolaimidae</taxon>
        <taxon>Panagrolaimus</taxon>
    </lineage>
</organism>
<keyword evidence="2" id="KW-1185">Reference proteome</keyword>
<proteinExistence type="predicted"/>
<dbReference type="SUPFAM" id="SSF46565">
    <property type="entry name" value="Chaperone J-domain"/>
    <property type="match status" value="1"/>
</dbReference>
<dbReference type="InterPro" id="IPR036869">
    <property type="entry name" value="J_dom_sf"/>
</dbReference>
<feature type="domain" description="J" evidence="1">
    <location>
        <begin position="109"/>
        <end position="166"/>
    </location>
</feature>
<accession>A0A914PNM5</accession>
<sequence>MATKTSRSLPYVLSTAYLLYEIGTNIYKWHHNEISGKRCAKNVIDAAGALAGGIGGGALGAAMGAFGGPIGIVIGGLAGGFLGAISGDALTNLLTEKLFDLPKTVALEEAYKFLGINHRATDEEVRSAYKKKLLTCHPDKGGSQELFLRLQSCLGVIVVARGWKPS</sequence>
<dbReference type="Pfam" id="PF00226">
    <property type="entry name" value="DnaJ"/>
    <property type="match status" value="1"/>
</dbReference>
<dbReference type="PRINTS" id="PR00625">
    <property type="entry name" value="JDOMAIN"/>
</dbReference>